<evidence type="ECO:0000256" key="8">
    <source>
        <dbReference type="ARBA" id="ARBA00023065"/>
    </source>
</evidence>
<dbReference type="GeneID" id="25767816"/>
<accession>A0A0K0K9R2</accession>
<keyword evidence="8 12" id="KW-0406">Ion transport</keyword>
<evidence type="ECO:0000256" key="11">
    <source>
        <dbReference type="ARBA" id="ARBA00023310"/>
    </source>
</evidence>
<evidence type="ECO:0000256" key="7">
    <source>
        <dbReference type="ARBA" id="ARBA00022989"/>
    </source>
</evidence>
<keyword evidence="5 12" id="KW-0812">Transmembrane</keyword>
<dbReference type="EMBL" id="KX233866">
    <property type="protein sequence ID" value="ARO35562.1"/>
    <property type="molecule type" value="Genomic_DNA"/>
</dbReference>
<evidence type="ECO:0000256" key="5">
    <source>
        <dbReference type="ARBA" id="ARBA00022692"/>
    </source>
</evidence>
<keyword evidence="7 13" id="KW-1133">Transmembrane helix</keyword>
<reference evidence="14" key="1">
    <citation type="submission" date="2014-01" db="EMBL/GenBank/DDBJ databases">
        <authorList>
            <person name="Zeng Q.Y."/>
            <person name="Qi Y.W."/>
            <person name="Li Q.W."/>
            <person name="Deng H.H."/>
        </authorList>
    </citation>
    <scope>NUCLEOTIDE SEQUENCE</scope>
</reference>
<dbReference type="Pfam" id="PF00895">
    <property type="entry name" value="ATP-synt_8"/>
    <property type="match status" value="1"/>
</dbReference>
<evidence type="ECO:0000256" key="13">
    <source>
        <dbReference type="SAM" id="Phobius"/>
    </source>
</evidence>
<organism evidence="14">
    <name type="scientific">Odorrana schmackeri</name>
    <name type="common">Schmacker's frog</name>
    <name type="synonym">Rana schmackeri</name>
    <dbReference type="NCBI Taxonomy" id="110116"/>
    <lineage>
        <taxon>Eukaryota</taxon>
        <taxon>Metazoa</taxon>
        <taxon>Chordata</taxon>
        <taxon>Craniata</taxon>
        <taxon>Vertebrata</taxon>
        <taxon>Euteleostomi</taxon>
        <taxon>Amphibia</taxon>
        <taxon>Batrachia</taxon>
        <taxon>Anura</taxon>
        <taxon>Neobatrachia</taxon>
        <taxon>Ranoidea</taxon>
        <taxon>Ranidae</taxon>
        <taxon>Odorrana</taxon>
    </lineage>
</organism>
<dbReference type="PANTHER" id="PTHR39937">
    <property type="entry name" value="ATP SYNTHASE PROTEIN 8"/>
    <property type="match status" value="1"/>
</dbReference>
<reference evidence="16" key="3">
    <citation type="submission" date="2016-05" db="EMBL/GenBank/DDBJ databases">
        <authorList>
            <person name="Yu D.-N."/>
            <person name="Zhang J.-Y."/>
            <person name="Zheng R.-Q."/>
        </authorList>
    </citation>
    <scope>NUCLEOTIDE SEQUENCE</scope>
</reference>
<evidence type="ECO:0000256" key="2">
    <source>
        <dbReference type="ARBA" id="ARBA00008892"/>
    </source>
</evidence>
<dbReference type="GO" id="GO:0015986">
    <property type="term" value="P:proton motive force-driven ATP synthesis"/>
    <property type="evidence" value="ECO:0007669"/>
    <property type="project" value="InterPro"/>
</dbReference>
<dbReference type="GO" id="GO:0015078">
    <property type="term" value="F:proton transmembrane transporter activity"/>
    <property type="evidence" value="ECO:0007669"/>
    <property type="project" value="InterPro"/>
</dbReference>
<keyword evidence="6 12" id="KW-0375">Hydrogen ion transport</keyword>
<evidence type="ECO:0000256" key="10">
    <source>
        <dbReference type="ARBA" id="ARBA00023136"/>
    </source>
</evidence>
<dbReference type="PANTHER" id="PTHR39937:SF1">
    <property type="entry name" value="ATP SYNTHASE PROTEIN 8"/>
    <property type="match status" value="1"/>
</dbReference>
<evidence type="ECO:0000256" key="6">
    <source>
        <dbReference type="ARBA" id="ARBA00022781"/>
    </source>
</evidence>
<keyword evidence="11" id="KW-0066">ATP synthesis</keyword>
<geneLocation type="mitochondrion" evidence="14"/>
<gene>
    <name evidence="14" type="primary">ATP8</name>
</gene>
<evidence type="ECO:0000256" key="4">
    <source>
        <dbReference type="ARBA" id="ARBA00022547"/>
    </source>
</evidence>
<dbReference type="AlphaFoldDB" id="A0A0K0K9R2"/>
<dbReference type="EMBL" id="KJ149452">
    <property type="protein sequence ID" value="AHN13446.1"/>
    <property type="molecule type" value="Genomic_DNA"/>
</dbReference>
<dbReference type="CTD" id="4509"/>
<evidence type="ECO:0000313" key="16">
    <source>
        <dbReference type="EMBL" id="ARO35562.1"/>
    </source>
</evidence>
<keyword evidence="9 12" id="KW-0496">Mitochondrion</keyword>
<sequence>MPQLDPVPWLYYFLMTWFIFVSLAPQKILAHINLNKLSTNKAKMSPRQAWAWTWQ</sequence>
<reference evidence="15" key="2">
    <citation type="submission" date="2015-02" db="EMBL/GenBank/DDBJ databases">
        <authorList>
            <person name="Chooi Y.-H."/>
        </authorList>
    </citation>
    <scope>NUCLEOTIDE SEQUENCE</scope>
</reference>
<evidence type="ECO:0000256" key="9">
    <source>
        <dbReference type="ARBA" id="ARBA00023128"/>
    </source>
</evidence>
<evidence type="ECO:0000256" key="3">
    <source>
        <dbReference type="ARBA" id="ARBA00022448"/>
    </source>
</evidence>
<keyword evidence="4 12" id="KW-0138">CF(0)</keyword>
<comment type="similarity">
    <text evidence="2 12">Belongs to the ATPase protein 8 family.</text>
</comment>
<evidence type="ECO:0000313" key="15">
    <source>
        <dbReference type="EMBL" id="AKN10616.1"/>
    </source>
</evidence>
<protein>
    <recommendedName>
        <fullName evidence="12">ATP synthase complex subunit 8</fullName>
    </recommendedName>
</protein>
<name>A0A0K0K9R2_ODOSH</name>
<proteinExistence type="inferred from homology"/>
<evidence type="ECO:0000256" key="12">
    <source>
        <dbReference type="RuleBase" id="RU003661"/>
    </source>
</evidence>
<dbReference type="RefSeq" id="YP_009164153.1">
    <property type="nucleotide sequence ID" value="NC_027827.1"/>
</dbReference>
<dbReference type="GO" id="GO:0045259">
    <property type="term" value="C:proton-transporting ATP synthase complex"/>
    <property type="evidence" value="ECO:0007669"/>
    <property type="project" value="UniProtKB-KW"/>
</dbReference>
<reference evidence="16" key="4">
    <citation type="journal article" date="2018" name="BMC Evol. Biol.">
        <title>Complete mitochondrial genomes of Nanorana taihangnica and N. yunnanensis (Anura: Dicroglossidae) with novel gene arrangements and phylogenetic relationship of Dicroglossidae.</title>
        <authorList>
            <person name="Zhang J.Y."/>
            <person name="Zhang L.P."/>
            <person name="Yu D.N."/>
            <person name="Storey K.B."/>
            <person name="Zheng R.Q."/>
        </authorList>
    </citation>
    <scope>NUCLEOTIDE SEQUENCE</scope>
</reference>
<dbReference type="InterPro" id="IPR001421">
    <property type="entry name" value="ATP8_metazoa"/>
</dbReference>
<keyword evidence="10 13" id="KW-0472">Membrane</keyword>
<keyword evidence="3 12" id="KW-0813">Transport</keyword>
<evidence type="ECO:0000256" key="1">
    <source>
        <dbReference type="ARBA" id="ARBA00004304"/>
    </source>
</evidence>
<comment type="subcellular location">
    <subcellularLocation>
        <location evidence="1 12">Mitochondrion membrane</location>
        <topology evidence="1 12">Single-pass membrane protein</topology>
    </subcellularLocation>
</comment>
<dbReference type="InterPro" id="IPR050635">
    <property type="entry name" value="ATPase_protein_8"/>
</dbReference>
<dbReference type="EMBL" id="KP732086">
    <property type="protein sequence ID" value="AKN10616.1"/>
    <property type="molecule type" value="Genomic_DNA"/>
</dbReference>
<evidence type="ECO:0000313" key="14">
    <source>
        <dbReference type="EMBL" id="AHN13446.1"/>
    </source>
</evidence>
<feature type="transmembrane region" description="Helical" evidence="13">
    <location>
        <begin position="12"/>
        <end position="34"/>
    </location>
</feature>
<dbReference type="GO" id="GO:0031966">
    <property type="term" value="C:mitochondrial membrane"/>
    <property type="evidence" value="ECO:0007669"/>
    <property type="project" value="UniProtKB-SubCell"/>
</dbReference>